<dbReference type="PANTHER" id="PTHR30298">
    <property type="entry name" value="H REPEAT-ASSOCIATED PREDICTED TRANSPOSASE"/>
    <property type="match status" value="1"/>
</dbReference>
<reference evidence="4 5" key="1">
    <citation type="submission" date="2024-03" db="EMBL/GenBank/DDBJ databases">
        <title>Human intestinal bacterial collection.</title>
        <authorList>
            <person name="Pauvert C."/>
            <person name="Hitch T.C.A."/>
            <person name="Clavel T."/>
        </authorList>
    </citation>
    <scope>NUCLEOTIDE SEQUENCE [LARGE SCALE GENOMIC DNA]</scope>
    <source>
        <strain evidence="4 5">CLA-SR-H028</strain>
    </source>
</reference>
<dbReference type="PANTHER" id="PTHR30298:SF0">
    <property type="entry name" value="PROTEIN YBFL-RELATED"/>
    <property type="match status" value="1"/>
</dbReference>
<dbReference type="Pfam" id="PF13808">
    <property type="entry name" value="DDE_Tnp_1_assoc"/>
    <property type="match status" value="1"/>
</dbReference>
<dbReference type="RefSeq" id="WP_306799936.1">
    <property type="nucleotide sequence ID" value="NZ_JBBMFP010000039.1"/>
</dbReference>
<accession>A0ABV1DXC9</accession>
<dbReference type="InterPro" id="IPR047647">
    <property type="entry name" value="ISAs1_transpos"/>
</dbReference>
<dbReference type="Pfam" id="PF01609">
    <property type="entry name" value="DDE_Tnp_1"/>
    <property type="match status" value="1"/>
</dbReference>
<evidence type="ECO:0000259" key="3">
    <source>
        <dbReference type="Pfam" id="PF13808"/>
    </source>
</evidence>
<organism evidence="4 5">
    <name type="scientific">Blautia caccae</name>
    <dbReference type="NCBI Taxonomy" id="3133175"/>
    <lineage>
        <taxon>Bacteria</taxon>
        <taxon>Bacillati</taxon>
        <taxon>Bacillota</taxon>
        <taxon>Clostridia</taxon>
        <taxon>Lachnospirales</taxon>
        <taxon>Lachnospiraceae</taxon>
        <taxon>Blautia</taxon>
    </lineage>
</organism>
<proteinExistence type="predicted"/>
<dbReference type="InterPro" id="IPR051698">
    <property type="entry name" value="Transposase_11-like"/>
</dbReference>
<gene>
    <name evidence="4" type="ORF">WMO65_25175</name>
</gene>
<feature type="domain" description="Transposase IS4-like" evidence="2">
    <location>
        <begin position="120"/>
        <end position="377"/>
    </location>
</feature>
<keyword evidence="5" id="KW-1185">Reference proteome</keyword>
<evidence type="ECO:0000313" key="5">
    <source>
        <dbReference type="Proteomes" id="UP001457898"/>
    </source>
</evidence>
<feature type="region of interest" description="Disordered" evidence="1">
    <location>
        <begin position="286"/>
        <end position="316"/>
    </location>
</feature>
<feature type="compositionally biased region" description="Basic and acidic residues" evidence="1">
    <location>
        <begin position="286"/>
        <end position="303"/>
    </location>
</feature>
<evidence type="ECO:0000256" key="1">
    <source>
        <dbReference type="SAM" id="MobiDB-lite"/>
    </source>
</evidence>
<dbReference type="InterPro" id="IPR032806">
    <property type="entry name" value="YbfD_N"/>
</dbReference>
<dbReference type="InterPro" id="IPR002559">
    <property type="entry name" value="Transposase_11"/>
</dbReference>
<feature type="domain" description="H repeat-associated protein N-terminal" evidence="3">
    <location>
        <begin position="7"/>
        <end position="93"/>
    </location>
</feature>
<evidence type="ECO:0000259" key="2">
    <source>
        <dbReference type="Pfam" id="PF01609"/>
    </source>
</evidence>
<dbReference type="Proteomes" id="UP001457898">
    <property type="component" value="Unassembled WGS sequence"/>
</dbReference>
<name>A0ABV1DXC9_9FIRM</name>
<protein>
    <submittedName>
        <fullName evidence="4">ISAs1 family transposase</fullName>
    </submittedName>
</protein>
<dbReference type="EMBL" id="JBBMFP010000039">
    <property type="protein sequence ID" value="MEQ2434292.1"/>
    <property type="molecule type" value="Genomic_DNA"/>
</dbReference>
<comment type="caution">
    <text evidence="4">The sequence shown here is derived from an EMBL/GenBank/DDBJ whole genome shotgun (WGS) entry which is preliminary data.</text>
</comment>
<dbReference type="NCBIfam" id="NF033564">
    <property type="entry name" value="transpos_ISAs1"/>
    <property type="match status" value="1"/>
</dbReference>
<evidence type="ECO:0000313" key="4">
    <source>
        <dbReference type="EMBL" id="MEQ2434292.1"/>
    </source>
</evidence>
<sequence>MTEKLIHYFRQIPDYRCNREKRHDLAEMLVCVTIGFLCGRTTIRRSLNWCKHNLEWLRKHMELKYGIASPSTISRMLSGIDEELALCAFMEWIGEIVDSKNTHLAIDGKALCGATEKTKCAATPMILNVVETVRGLLLAQLPVDSKTNEIAVIPELLKLLDISGSIITIDAIGTQTAIMDQIHEQEGHFVLTVKKNQPEAYEEIHTFMDKLEAETAKKKKGETTDPVMREYLEKYEEISQMEKNRDRNEYRTCQICKDASNLTKSRKEWANVQSIGRIKQVRVPVEKDSQKNDVTPSREEFMKKGSRRVPGPSAEEGVGKDIQCTALITDLILTAEELGSIKRMHWSIENRLHHVLDDTFREDRSPAKKSRNNLALIRKYAYNILRLAMHETGITNIMTEMMDCFCDNADLRERYVFKGIAGLY</sequence>